<name>A0ABT9TP14_PAENI</name>
<gene>
    <name evidence="2" type="ORF">J2T10_003070</name>
</gene>
<reference evidence="2 3" key="1">
    <citation type="submission" date="2023-07" db="EMBL/GenBank/DDBJ databases">
        <title>Sorghum-associated microbial communities from plants grown in Nebraska, USA.</title>
        <authorList>
            <person name="Schachtman D."/>
        </authorList>
    </citation>
    <scope>NUCLEOTIDE SEQUENCE [LARGE SCALE GENOMIC DNA]</scope>
    <source>
        <strain evidence="2 3">CC523</strain>
    </source>
</reference>
<dbReference type="Pfam" id="PF01627">
    <property type="entry name" value="Hpt"/>
    <property type="match status" value="1"/>
</dbReference>
<evidence type="ECO:0000259" key="1">
    <source>
        <dbReference type="Pfam" id="PF01627"/>
    </source>
</evidence>
<accession>A0ABT9TP14</accession>
<dbReference type="InterPro" id="IPR036641">
    <property type="entry name" value="HPT_dom_sf"/>
</dbReference>
<evidence type="ECO:0000313" key="3">
    <source>
        <dbReference type="Proteomes" id="UP001244563"/>
    </source>
</evidence>
<dbReference type="SUPFAM" id="SSF47226">
    <property type="entry name" value="Histidine-containing phosphotransfer domain, HPT domain"/>
    <property type="match status" value="1"/>
</dbReference>
<protein>
    <submittedName>
        <fullName evidence="2">HPt (Histidine-containing phosphotransfer) domain-containing protein</fullName>
    </submittedName>
</protein>
<keyword evidence="3" id="KW-1185">Reference proteome</keyword>
<organism evidence="2 3">
    <name type="scientific">Paenarthrobacter nicotinovorans</name>
    <name type="common">Arthrobacter nicotinovorans</name>
    <dbReference type="NCBI Taxonomy" id="29320"/>
    <lineage>
        <taxon>Bacteria</taxon>
        <taxon>Bacillati</taxon>
        <taxon>Actinomycetota</taxon>
        <taxon>Actinomycetes</taxon>
        <taxon>Micrococcales</taxon>
        <taxon>Micrococcaceae</taxon>
        <taxon>Paenarthrobacter</taxon>
    </lineage>
</organism>
<proteinExistence type="predicted"/>
<sequence>MSDRAAPHPGSSPLEPCKLQALAEELGDSRLALRFLSTYLTMLPERILRLSNGLCGHDLDASMDAVLSLKISSAMVGAVETESQCRAIEMMIREDHFDSAVAALPELRKSSDRCFDAVPQLLGTTESLHRSPWNPRIA</sequence>
<dbReference type="Proteomes" id="UP001244563">
    <property type="component" value="Unassembled WGS sequence"/>
</dbReference>
<dbReference type="Gene3D" id="1.20.120.160">
    <property type="entry name" value="HPT domain"/>
    <property type="match status" value="1"/>
</dbReference>
<dbReference type="InterPro" id="IPR008207">
    <property type="entry name" value="Sig_transdc_His_kin_Hpt_dom"/>
</dbReference>
<feature type="domain" description="HPt" evidence="1">
    <location>
        <begin position="35"/>
        <end position="109"/>
    </location>
</feature>
<comment type="caution">
    <text evidence="2">The sequence shown here is derived from an EMBL/GenBank/DDBJ whole genome shotgun (WGS) entry which is preliminary data.</text>
</comment>
<dbReference type="EMBL" id="JAUSSW010000009">
    <property type="protein sequence ID" value="MDQ0103405.1"/>
    <property type="molecule type" value="Genomic_DNA"/>
</dbReference>
<evidence type="ECO:0000313" key="2">
    <source>
        <dbReference type="EMBL" id="MDQ0103405.1"/>
    </source>
</evidence>
<dbReference type="RefSeq" id="WP_055975567.1">
    <property type="nucleotide sequence ID" value="NZ_BDDW01000044.1"/>
</dbReference>